<evidence type="ECO:0000313" key="2">
    <source>
        <dbReference type="Proteomes" id="UP000708208"/>
    </source>
</evidence>
<sequence>MNHQCSKEVRFRLRRHLDRDCGRAKGKVQEGEGRFFFKISCHNPARQTIPRPPKTMIRKWRSIFGP</sequence>
<dbReference type="AlphaFoldDB" id="A0A8J2KTE6"/>
<organism evidence="1 2">
    <name type="scientific">Allacma fusca</name>
    <dbReference type="NCBI Taxonomy" id="39272"/>
    <lineage>
        <taxon>Eukaryota</taxon>
        <taxon>Metazoa</taxon>
        <taxon>Ecdysozoa</taxon>
        <taxon>Arthropoda</taxon>
        <taxon>Hexapoda</taxon>
        <taxon>Collembola</taxon>
        <taxon>Symphypleona</taxon>
        <taxon>Sminthuridae</taxon>
        <taxon>Allacma</taxon>
    </lineage>
</organism>
<name>A0A8J2KTE6_9HEXA</name>
<keyword evidence="2" id="KW-1185">Reference proteome</keyword>
<gene>
    <name evidence="1" type="ORF">AFUS01_LOCUS33151</name>
</gene>
<accession>A0A8J2KTE6</accession>
<dbReference type="EMBL" id="CAJVCH010527790">
    <property type="protein sequence ID" value="CAG7822909.1"/>
    <property type="molecule type" value="Genomic_DNA"/>
</dbReference>
<proteinExistence type="predicted"/>
<protein>
    <submittedName>
        <fullName evidence="1">Uncharacterized protein</fullName>
    </submittedName>
</protein>
<dbReference type="Proteomes" id="UP000708208">
    <property type="component" value="Unassembled WGS sequence"/>
</dbReference>
<evidence type="ECO:0000313" key="1">
    <source>
        <dbReference type="EMBL" id="CAG7822909.1"/>
    </source>
</evidence>
<comment type="caution">
    <text evidence="1">The sequence shown here is derived from an EMBL/GenBank/DDBJ whole genome shotgun (WGS) entry which is preliminary data.</text>
</comment>
<reference evidence="1" key="1">
    <citation type="submission" date="2021-06" db="EMBL/GenBank/DDBJ databases">
        <authorList>
            <person name="Hodson N. C."/>
            <person name="Mongue J. A."/>
            <person name="Jaron S. K."/>
        </authorList>
    </citation>
    <scope>NUCLEOTIDE SEQUENCE</scope>
</reference>